<accession>A0A1U7H810</accession>
<gene>
    <name evidence="2" type="ORF">NIES593_21550</name>
</gene>
<organism evidence="2 3">
    <name type="scientific">Hydrococcus rivularis NIES-593</name>
    <dbReference type="NCBI Taxonomy" id="1921803"/>
    <lineage>
        <taxon>Bacteria</taxon>
        <taxon>Bacillati</taxon>
        <taxon>Cyanobacteriota</taxon>
        <taxon>Cyanophyceae</taxon>
        <taxon>Pleurocapsales</taxon>
        <taxon>Hydrococcaceae</taxon>
        <taxon>Hydrococcus</taxon>
    </lineage>
</organism>
<dbReference type="RefSeq" id="WP_073601550.1">
    <property type="nucleotide sequence ID" value="NZ_MRCB01000044.1"/>
</dbReference>
<evidence type="ECO:0000256" key="1">
    <source>
        <dbReference type="SAM" id="MobiDB-lite"/>
    </source>
</evidence>
<proteinExistence type="predicted"/>
<dbReference type="STRING" id="1921803.NIES593_21550"/>
<sequence length="103" mass="11183">MKQVQKIGQLGLVSVTFIGLTQLPVRSDTTAIQNGAQDANISGDNNQVTQIINQTIINHPGRGSLNRSDPKKGKKDERSQAREFENRGNGNGVERNSGKGDRL</sequence>
<dbReference type="EMBL" id="MRCB01000044">
    <property type="protein sequence ID" value="OKH18991.1"/>
    <property type="molecule type" value="Genomic_DNA"/>
</dbReference>
<reference evidence="2 3" key="1">
    <citation type="submission" date="2016-11" db="EMBL/GenBank/DDBJ databases">
        <title>Draft Genome Sequences of Nine Cyanobacterial Strains from Diverse Habitats.</title>
        <authorList>
            <person name="Zhu T."/>
            <person name="Hou S."/>
            <person name="Lu X."/>
            <person name="Hess W.R."/>
        </authorList>
    </citation>
    <scope>NUCLEOTIDE SEQUENCE [LARGE SCALE GENOMIC DNA]</scope>
    <source>
        <strain evidence="2 3">NIES-593</strain>
    </source>
</reference>
<feature type="compositionally biased region" description="Basic and acidic residues" evidence="1">
    <location>
        <begin position="68"/>
        <end position="86"/>
    </location>
</feature>
<feature type="region of interest" description="Disordered" evidence="1">
    <location>
        <begin position="55"/>
        <end position="103"/>
    </location>
</feature>
<dbReference type="Proteomes" id="UP000186868">
    <property type="component" value="Unassembled WGS sequence"/>
</dbReference>
<name>A0A1U7H810_9CYAN</name>
<protein>
    <submittedName>
        <fullName evidence="2">Uncharacterized protein</fullName>
    </submittedName>
</protein>
<keyword evidence="3" id="KW-1185">Reference proteome</keyword>
<dbReference type="AlphaFoldDB" id="A0A1U7H810"/>
<comment type="caution">
    <text evidence="2">The sequence shown here is derived from an EMBL/GenBank/DDBJ whole genome shotgun (WGS) entry which is preliminary data.</text>
</comment>
<evidence type="ECO:0000313" key="3">
    <source>
        <dbReference type="Proteomes" id="UP000186868"/>
    </source>
</evidence>
<evidence type="ECO:0000313" key="2">
    <source>
        <dbReference type="EMBL" id="OKH18991.1"/>
    </source>
</evidence>